<name>A0A316Z7I0_9BASI</name>
<evidence type="ECO:0000256" key="1">
    <source>
        <dbReference type="SAM" id="MobiDB-lite"/>
    </source>
</evidence>
<feature type="region of interest" description="Disordered" evidence="1">
    <location>
        <begin position="1"/>
        <end position="100"/>
    </location>
</feature>
<dbReference type="RefSeq" id="XP_025596464.1">
    <property type="nucleotide sequence ID" value="XM_025745441.1"/>
</dbReference>
<dbReference type="STRING" id="58919.A0A316Z7I0"/>
<evidence type="ECO:0000313" key="3">
    <source>
        <dbReference type="EMBL" id="PWN96185.1"/>
    </source>
</evidence>
<sequence>MLRLASPSLSAPAPAPPAALAPSKRASPAPDAGLAASTRQWLASLDAASAPPDNSWLAEALREQPHIPDAASQRIDDDSSQRLASAASQQPDSQRTLRAASPPPAALYEQLLRFADLPAPADGAAAPRYFLAPSVDAALPADGDVSMNAWTDDGNTFSDAATKPSPFNSFMPPPALVHRSSSGDASASFSSSGYSFDGTTISPALASAFTYFDDASSTSPATFSSTSISPALTTAFSSFGGASSVYDASPAVLDDPHLDAELAALCRMPLFTPSLASASCASLPARIAAATPTVPSPPATAAPAPRKRRLSHDAPLVSKSKPLLPLSAPIQPRKYRAPSSTSRLDAFPTSPSGSVAPTAGGSNDDARRRANTLAARRSRLRKNAEREELLSQIEELRNEVETWKRRCLRAEGARDARMAAAAEANAMDS</sequence>
<dbReference type="InterPro" id="IPR046347">
    <property type="entry name" value="bZIP_sf"/>
</dbReference>
<dbReference type="InterPro" id="IPR004827">
    <property type="entry name" value="bZIP"/>
</dbReference>
<dbReference type="GO" id="GO:0003700">
    <property type="term" value="F:DNA-binding transcription factor activity"/>
    <property type="evidence" value="ECO:0007669"/>
    <property type="project" value="InterPro"/>
</dbReference>
<feature type="compositionally biased region" description="Low complexity" evidence="1">
    <location>
        <begin position="314"/>
        <end position="329"/>
    </location>
</feature>
<dbReference type="Gene3D" id="3.30.160.60">
    <property type="entry name" value="Classic Zinc Finger"/>
    <property type="match status" value="1"/>
</dbReference>
<dbReference type="SUPFAM" id="SSF57959">
    <property type="entry name" value="Leucine zipper domain"/>
    <property type="match status" value="1"/>
</dbReference>
<dbReference type="PROSITE" id="PS00036">
    <property type="entry name" value="BZIP_BASIC"/>
    <property type="match status" value="1"/>
</dbReference>
<protein>
    <recommendedName>
        <fullName evidence="2">BZIP domain-containing protein</fullName>
    </recommendedName>
</protein>
<reference evidence="3 4" key="1">
    <citation type="journal article" date="2018" name="Mol. Biol. Evol.">
        <title>Broad Genomic Sampling Reveals a Smut Pathogenic Ancestry of the Fungal Clade Ustilaginomycotina.</title>
        <authorList>
            <person name="Kijpornyongpan T."/>
            <person name="Mondo S.J."/>
            <person name="Barry K."/>
            <person name="Sandor L."/>
            <person name="Lee J."/>
            <person name="Lipzen A."/>
            <person name="Pangilinan J."/>
            <person name="LaButti K."/>
            <person name="Hainaut M."/>
            <person name="Henrissat B."/>
            <person name="Grigoriev I.V."/>
            <person name="Spatafora J.W."/>
            <person name="Aime M.C."/>
        </authorList>
    </citation>
    <scope>NUCLEOTIDE SEQUENCE [LARGE SCALE GENOMIC DNA]</scope>
    <source>
        <strain evidence="3 4">MCA 4186</strain>
    </source>
</reference>
<evidence type="ECO:0000313" key="4">
    <source>
        <dbReference type="Proteomes" id="UP000245946"/>
    </source>
</evidence>
<dbReference type="GeneID" id="37272985"/>
<feature type="compositionally biased region" description="Polar residues" evidence="1">
    <location>
        <begin position="338"/>
        <end position="355"/>
    </location>
</feature>
<dbReference type="AlphaFoldDB" id="A0A316Z7I0"/>
<feature type="domain" description="BZIP" evidence="2">
    <location>
        <begin position="367"/>
        <end position="381"/>
    </location>
</feature>
<accession>A0A316Z7I0</accession>
<feature type="compositionally biased region" description="Low complexity" evidence="1">
    <location>
        <begin position="1"/>
        <end position="12"/>
    </location>
</feature>
<dbReference type="EMBL" id="KZ819300">
    <property type="protein sequence ID" value="PWN96185.1"/>
    <property type="molecule type" value="Genomic_DNA"/>
</dbReference>
<gene>
    <name evidence="3" type="ORF">FA09DRAFT_362141</name>
</gene>
<feature type="region of interest" description="Disordered" evidence="1">
    <location>
        <begin position="291"/>
        <end position="367"/>
    </location>
</feature>
<feature type="compositionally biased region" description="Low complexity" evidence="1">
    <location>
        <begin position="20"/>
        <end position="30"/>
    </location>
</feature>
<evidence type="ECO:0000259" key="2">
    <source>
        <dbReference type="PROSITE" id="PS00036"/>
    </source>
</evidence>
<dbReference type="CDD" id="cd12193">
    <property type="entry name" value="bZIP_GCN4"/>
    <property type="match status" value="1"/>
</dbReference>
<dbReference type="Proteomes" id="UP000245946">
    <property type="component" value="Unassembled WGS sequence"/>
</dbReference>
<feature type="compositionally biased region" description="Low complexity" evidence="1">
    <location>
        <begin position="81"/>
        <end position="90"/>
    </location>
</feature>
<proteinExistence type="predicted"/>
<organism evidence="3 4">
    <name type="scientific">Tilletiopsis washingtonensis</name>
    <dbReference type="NCBI Taxonomy" id="58919"/>
    <lineage>
        <taxon>Eukaryota</taxon>
        <taxon>Fungi</taxon>
        <taxon>Dikarya</taxon>
        <taxon>Basidiomycota</taxon>
        <taxon>Ustilaginomycotina</taxon>
        <taxon>Exobasidiomycetes</taxon>
        <taxon>Entylomatales</taxon>
        <taxon>Entylomatales incertae sedis</taxon>
        <taxon>Tilletiopsis</taxon>
    </lineage>
</organism>
<keyword evidence="4" id="KW-1185">Reference proteome</keyword>